<evidence type="ECO:0000313" key="2">
    <source>
        <dbReference type="EMBL" id="KAF9742200.1"/>
    </source>
</evidence>
<proteinExistence type="predicted"/>
<dbReference type="AlphaFoldDB" id="A0A9P6KX00"/>
<dbReference type="Proteomes" id="UP000740883">
    <property type="component" value="Unassembled WGS sequence"/>
</dbReference>
<evidence type="ECO:0000259" key="1">
    <source>
        <dbReference type="Pfam" id="PF17921"/>
    </source>
</evidence>
<organism evidence="2 3">
    <name type="scientific">Nosema granulosis</name>
    <dbReference type="NCBI Taxonomy" id="83296"/>
    <lineage>
        <taxon>Eukaryota</taxon>
        <taxon>Fungi</taxon>
        <taxon>Fungi incertae sedis</taxon>
        <taxon>Microsporidia</taxon>
        <taxon>Nosematidae</taxon>
        <taxon>Nosema</taxon>
    </lineage>
</organism>
<keyword evidence="3" id="KW-1185">Reference proteome</keyword>
<dbReference type="EMBL" id="SBJO01001711">
    <property type="protein sequence ID" value="KAF9742200.1"/>
    <property type="molecule type" value="Genomic_DNA"/>
</dbReference>
<comment type="caution">
    <text evidence="2">The sequence shown here is derived from an EMBL/GenBank/DDBJ whole genome shotgun (WGS) entry which is preliminary data.</text>
</comment>
<gene>
    <name evidence="2" type="primary">pol_165</name>
    <name evidence="2" type="ORF">NGRA_3628</name>
</gene>
<protein>
    <submittedName>
        <fullName evidence="2">Pro-Pol polyprotein</fullName>
    </submittedName>
</protein>
<reference evidence="2 3" key="1">
    <citation type="journal article" date="2020" name="Genome Biol. Evol.">
        <title>Comparative genomics of strictly vertically transmitted, feminizing microsporidia endosymbionts of amphipod crustaceans.</title>
        <authorList>
            <person name="Cormier A."/>
            <person name="Chebbi M.A."/>
            <person name="Giraud I."/>
            <person name="Wattier R."/>
            <person name="Teixeira M."/>
            <person name="Gilbert C."/>
            <person name="Rigaud T."/>
            <person name="Cordaux R."/>
        </authorList>
    </citation>
    <scope>NUCLEOTIDE SEQUENCE [LARGE SCALE GENOMIC DNA]</scope>
    <source>
        <strain evidence="2 3">Ou3-Ou53</strain>
    </source>
</reference>
<accession>A0A9P6KX00</accession>
<name>A0A9P6KX00_9MICR</name>
<feature type="non-terminal residue" evidence="2">
    <location>
        <position position="1"/>
    </location>
</feature>
<evidence type="ECO:0000313" key="3">
    <source>
        <dbReference type="Proteomes" id="UP000740883"/>
    </source>
</evidence>
<feature type="domain" description="Integrase zinc-binding" evidence="1">
    <location>
        <begin position="62"/>
        <end position="116"/>
    </location>
</feature>
<dbReference type="InterPro" id="IPR041588">
    <property type="entry name" value="Integrase_H2C2"/>
</dbReference>
<dbReference type="Pfam" id="PF17921">
    <property type="entry name" value="Integrase_H2C2"/>
    <property type="match status" value="1"/>
</dbReference>
<sequence length="130" mass="15237">PGEMVVADALSRVYTEADTVKEMNKKRSEKQNEGKIKKHIEEVDGIQYWNFDSGMRVLLPKENDREKLVLEKHLKLGHRSVTSVHYNLKNMYYWPGMKNDITEILKNCTQCQIYNRKRTGGVILLRRADI</sequence>
<dbReference type="Gene3D" id="1.10.340.70">
    <property type="match status" value="1"/>
</dbReference>
<dbReference type="OrthoDB" id="2194934at2759"/>